<keyword evidence="1" id="KW-1133">Transmembrane helix</keyword>
<organism evidence="2 3">
    <name type="scientific">Karstenula rhodostoma CBS 690.94</name>
    <dbReference type="NCBI Taxonomy" id="1392251"/>
    <lineage>
        <taxon>Eukaryota</taxon>
        <taxon>Fungi</taxon>
        <taxon>Dikarya</taxon>
        <taxon>Ascomycota</taxon>
        <taxon>Pezizomycotina</taxon>
        <taxon>Dothideomycetes</taxon>
        <taxon>Pleosporomycetidae</taxon>
        <taxon>Pleosporales</taxon>
        <taxon>Massarineae</taxon>
        <taxon>Didymosphaeriaceae</taxon>
        <taxon>Karstenula</taxon>
    </lineage>
</organism>
<evidence type="ECO:0000313" key="2">
    <source>
        <dbReference type="EMBL" id="KAF2448586.1"/>
    </source>
</evidence>
<sequence length="160" mass="17449">MHWTGGHVLGSFWSLVDPSSVRVIKKDVHVSCAIMFGFSAGVMSCGIAFLRSLMACVLGIVTEQESIFIGSRYSRHQAYCLPVPPTCKLPNPLHHAHTHTTVPAQRTCNLAIPMPRPRILSAPPRLPDRTDPVAQGGAHVTTIPRVQSGGRRRWNGAEPL</sequence>
<protein>
    <submittedName>
        <fullName evidence="2">Uncharacterized protein</fullName>
    </submittedName>
</protein>
<gene>
    <name evidence="2" type="ORF">P171DRAFT_215783</name>
</gene>
<dbReference type="AlphaFoldDB" id="A0A9P4PTL3"/>
<accession>A0A9P4PTL3</accession>
<keyword evidence="3" id="KW-1185">Reference proteome</keyword>
<keyword evidence="1" id="KW-0472">Membrane</keyword>
<feature type="transmembrane region" description="Helical" evidence="1">
    <location>
        <begin position="28"/>
        <end position="50"/>
    </location>
</feature>
<comment type="caution">
    <text evidence="2">The sequence shown here is derived from an EMBL/GenBank/DDBJ whole genome shotgun (WGS) entry which is preliminary data.</text>
</comment>
<proteinExistence type="predicted"/>
<name>A0A9P4PTL3_9PLEO</name>
<evidence type="ECO:0000256" key="1">
    <source>
        <dbReference type="SAM" id="Phobius"/>
    </source>
</evidence>
<dbReference type="Proteomes" id="UP000799764">
    <property type="component" value="Unassembled WGS sequence"/>
</dbReference>
<evidence type="ECO:0000313" key="3">
    <source>
        <dbReference type="Proteomes" id="UP000799764"/>
    </source>
</evidence>
<reference evidence="2" key="1">
    <citation type="journal article" date="2020" name="Stud. Mycol.">
        <title>101 Dothideomycetes genomes: a test case for predicting lifestyles and emergence of pathogens.</title>
        <authorList>
            <person name="Haridas S."/>
            <person name="Albert R."/>
            <person name="Binder M."/>
            <person name="Bloem J."/>
            <person name="Labutti K."/>
            <person name="Salamov A."/>
            <person name="Andreopoulos B."/>
            <person name="Baker S."/>
            <person name="Barry K."/>
            <person name="Bills G."/>
            <person name="Bluhm B."/>
            <person name="Cannon C."/>
            <person name="Castanera R."/>
            <person name="Culley D."/>
            <person name="Daum C."/>
            <person name="Ezra D."/>
            <person name="Gonzalez J."/>
            <person name="Henrissat B."/>
            <person name="Kuo A."/>
            <person name="Liang C."/>
            <person name="Lipzen A."/>
            <person name="Lutzoni F."/>
            <person name="Magnuson J."/>
            <person name="Mondo S."/>
            <person name="Nolan M."/>
            <person name="Ohm R."/>
            <person name="Pangilinan J."/>
            <person name="Park H.-J."/>
            <person name="Ramirez L."/>
            <person name="Alfaro M."/>
            <person name="Sun H."/>
            <person name="Tritt A."/>
            <person name="Yoshinaga Y."/>
            <person name="Zwiers L.-H."/>
            <person name="Turgeon B."/>
            <person name="Goodwin S."/>
            <person name="Spatafora J."/>
            <person name="Crous P."/>
            <person name="Grigoriev I."/>
        </authorList>
    </citation>
    <scope>NUCLEOTIDE SEQUENCE</scope>
    <source>
        <strain evidence="2">CBS 690.94</strain>
    </source>
</reference>
<dbReference type="EMBL" id="MU001495">
    <property type="protein sequence ID" value="KAF2448586.1"/>
    <property type="molecule type" value="Genomic_DNA"/>
</dbReference>
<keyword evidence="1" id="KW-0812">Transmembrane</keyword>